<feature type="compositionally biased region" description="Basic and acidic residues" evidence="8">
    <location>
        <begin position="328"/>
        <end position="337"/>
    </location>
</feature>
<dbReference type="InterPro" id="IPR003029">
    <property type="entry name" value="S1_domain"/>
</dbReference>
<dbReference type="SUPFAM" id="SSF52540">
    <property type="entry name" value="P-loop containing nucleoside triphosphate hydrolases"/>
    <property type="match status" value="1"/>
</dbReference>
<dbReference type="GO" id="GO:0005525">
    <property type="term" value="F:GTP binding"/>
    <property type="evidence" value="ECO:0007669"/>
    <property type="project" value="UniProtKB-KW"/>
</dbReference>
<evidence type="ECO:0000259" key="9">
    <source>
        <dbReference type="PROSITE" id="PS50126"/>
    </source>
</evidence>
<dbReference type="InterPro" id="IPR023115">
    <property type="entry name" value="TIF_IF2_dom3"/>
</dbReference>
<evidence type="ECO:0000256" key="2">
    <source>
        <dbReference type="ARBA" id="ARBA00022540"/>
    </source>
</evidence>
<dbReference type="GO" id="GO:0005737">
    <property type="term" value="C:cytoplasm"/>
    <property type="evidence" value="ECO:0007669"/>
    <property type="project" value="TreeGrafter"/>
</dbReference>
<dbReference type="InterPro" id="IPR044145">
    <property type="entry name" value="IF2_II"/>
</dbReference>
<dbReference type="GO" id="GO:0003743">
    <property type="term" value="F:translation initiation factor activity"/>
    <property type="evidence" value="ECO:0007669"/>
    <property type="project" value="UniProtKB-KW"/>
</dbReference>
<dbReference type="InterPro" id="IPR053905">
    <property type="entry name" value="EF-G-like_DII"/>
</dbReference>
<evidence type="ECO:0000256" key="5">
    <source>
        <dbReference type="ARBA" id="ARBA00023134"/>
    </source>
</evidence>
<evidence type="ECO:0000256" key="1">
    <source>
        <dbReference type="ARBA" id="ARBA00007733"/>
    </source>
</evidence>
<accession>A0A1C3KDS3</accession>
<dbReference type="EMBL" id="LT594498">
    <property type="protein sequence ID" value="SBT71710.1"/>
    <property type="molecule type" value="Genomic_DNA"/>
</dbReference>
<evidence type="ECO:0000256" key="8">
    <source>
        <dbReference type="SAM" id="MobiDB-lite"/>
    </source>
</evidence>
<dbReference type="Gene3D" id="3.40.50.10050">
    <property type="entry name" value="Translation initiation factor IF- 2, domain 3"/>
    <property type="match status" value="1"/>
</dbReference>
<dbReference type="Gene3D" id="2.40.30.10">
    <property type="entry name" value="Translation factors"/>
    <property type="match status" value="2"/>
</dbReference>
<dbReference type="FunFam" id="2.40.30.10:FF:000054">
    <property type="entry name" value="Translation initiation factor IF-2"/>
    <property type="match status" value="1"/>
</dbReference>
<dbReference type="CDD" id="cd03692">
    <property type="entry name" value="mtIF2_IVc"/>
    <property type="match status" value="1"/>
</dbReference>
<feature type="domain" description="Tr-type G" evidence="10">
    <location>
        <begin position="877"/>
        <end position="1047"/>
    </location>
</feature>
<keyword evidence="2" id="KW-0396">Initiation factor</keyword>
<proteinExistence type="inferred from homology"/>
<dbReference type="InterPro" id="IPR005225">
    <property type="entry name" value="Small_GTP-bd"/>
</dbReference>
<evidence type="ECO:0000256" key="3">
    <source>
        <dbReference type="ARBA" id="ARBA00022741"/>
    </source>
</evidence>
<dbReference type="PANTHER" id="PTHR43381:SF5">
    <property type="entry name" value="TR-TYPE G DOMAIN-CONTAINING PROTEIN"/>
    <property type="match status" value="1"/>
</dbReference>
<keyword evidence="3" id="KW-0547">Nucleotide-binding</keyword>
<dbReference type="SUPFAM" id="SSF50447">
    <property type="entry name" value="Translation proteins"/>
    <property type="match status" value="2"/>
</dbReference>
<sequence>MFLYMPSTLLLIYVTIIAQINLICSYKLKQSKSNILYLKNYGQTEQDGNIFQDKNFRRIILLRRCNSNLIYANGMTKEATGLYKLSHLKQNLKHTFISDVSTLGEFCWKAGNQEKKKEKKKNEKNEKRIPLFLYPFNFFQKGDNILKRRCTYIRSNKIFARQHRESVIKCVEDFRKDHKSGGKAISEHEHNQQNTKDEYVEVLHSCESIKERNNIKIQDYEGLNKWKHRKNYSFKKVIAEGNKQYLNASDHLKDQIQVHDGNVYTPIPNISKMLDMSQTSRTGSSSEGGNKKKKSEEDPTLDGSGIRGDRGNINYKDSYSSGNINNMHNDDNVKDKYSGTNTTNRSKYTVRKITSNFDGYGNGSSLNEKNIGKTFEGRVHSVSRNVICVHIANINAYGLLFINKANLGNDVDDMNSYFKINQKVFVKILGINFKKYMYYLANVIKFNEDIKLAKWDCSKGMITKICEAYCFVKVLKNGSTGYLHKSKLFLLRKDSKGDYGNISLECTANNVELRKNSAHNEWEEGHIVPFIDFTKIFKIWDIIDVQILGESDGAYKSNYVLSIPVESNTFEKVVNYIKTLDKDKPKVTSSFGTSSVDGSNTYTVDEYTNSLSLFSSNRNPIYDDSKEKNNANINGVSKHIADRYITNHTNIRVSYKKENKRANNSQYNYLKKSKESSSNCNNVLNKITKPYDLTENIKLSMFSKITKISTSSLKRFFIINESRELNPSYVLNYEQIKKACEHFNINYNIIPQTTSTELSVRNCSNINADGVNATCVDKLEQEVNQKVLICQGEVDKNFHKQGKETNDGEVDVVREENTPFVEEQIHENGTGEVEASLVGEATTKAKKKKKGKTANLLPVSGGNSKAEMEKQTLEGTKRNIVITFIGHINHGKTSLFDYICKTNERNKEFGLITQNIRAFKAKVKEGYSFTLIDTPGHEAFMSIRSRGVKVSDLSVLVISGEEGIQEQTVECIKLIKEYNIKIIIAITKVDLANVSVERIVNDLMYYDIYTELNGGEIQLIQCSIHNDESINKLLDSIYLESEFMDLDVNNKEQPEGIILDSYMDKNGIVSINLLQKGILKINDYFYTGSSYGKVKILKDHLNKNIKYAYPSDPIKVMGYKKNSIPVAGDKFYVVKNESIAQSIAEHNKNEILTSYMYNSNDETTDVFDKYKKFIISNENGQEKNPNTFVDGDDEEDDDDDDEVDDDEVDDEEPNTTSSKRDSTNREGGRRTKNVDRPSDIHGVNDTNEDKEISSTERSTMNKQTRGITPSLSNSVDDPLSDCTNKTEDNSDNIDEKGLKTIYVKYFIKCDKQGTIDVLKNSLTKLEREDTIFKVKNKVIYANIGDITSSDIVYALSFNAVIIGFNVKLEKNFKKNSKNAKNSNYRIIFSNVLYELVEKVKEEMGNKLSTKPSGQFKGRAKILKVFNISKLGKVAGCIVTCGTISNNSNVRILRGDKVIYVGKIVSLKIVKEEKTQVTEGEECGMGFDNFVDFDPYDVIESYEE</sequence>
<comment type="similarity">
    <text evidence="1">Belongs to the TRAFAC class translation factor GTPase superfamily. Classic translation factor GTPase family. IF-2 subfamily.</text>
</comment>
<evidence type="ECO:0000256" key="7">
    <source>
        <dbReference type="ARBA" id="ARBA00044105"/>
    </source>
</evidence>
<dbReference type="FunFam" id="3.40.50.10050:FF:000001">
    <property type="entry name" value="Translation initiation factor IF-2"/>
    <property type="match status" value="1"/>
</dbReference>
<gene>
    <name evidence="11" type="primary">MB2</name>
    <name evidence="11" type="ORF">PMLGA01_100019000</name>
</gene>
<feature type="compositionally biased region" description="Basic and acidic residues" evidence="8">
    <location>
        <begin position="1218"/>
        <end position="1239"/>
    </location>
</feature>
<feature type="compositionally biased region" description="Polar residues" evidence="8">
    <location>
        <begin position="1178"/>
        <end position="1187"/>
    </location>
</feature>
<dbReference type="Pfam" id="PF22042">
    <property type="entry name" value="EF-G_D2"/>
    <property type="match status" value="1"/>
</dbReference>
<dbReference type="InterPro" id="IPR012340">
    <property type="entry name" value="NA-bd_OB-fold"/>
</dbReference>
<dbReference type="NCBIfam" id="TIGR00231">
    <property type="entry name" value="small_GTP"/>
    <property type="match status" value="1"/>
</dbReference>
<feature type="region of interest" description="Disordered" evidence="8">
    <location>
        <begin position="272"/>
        <end position="343"/>
    </location>
</feature>
<dbReference type="CDD" id="cd03702">
    <property type="entry name" value="IF2_mtIF2_II"/>
    <property type="match status" value="1"/>
</dbReference>
<dbReference type="PROSITE" id="PS50126">
    <property type="entry name" value="S1"/>
    <property type="match status" value="1"/>
</dbReference>
<protein>
    <recommendedName>
        <fullName evidence="7">Translation initiation factor IF-2, chloroplastic</fullName>
    </recommendedName>
</protein>
<dbReference type="Gene3D" id="3.40.50.300">
    <property type="entry name" value="P-loop containing nucleotide triphosphate hydrolases"/>
    <property type="match status" value="1"/>
</dbReference>
<dbReference type="InterPro" id="IPR015760">
    <property type="entry name" value="TIF_IF2"/>
</dbReference>
<organism evidence="11 12">
    <name type="scientific">Plasmodium malariae</name>
    <dbReference type="NCBI Taxonomy" id="5858"/>
    <lineage>
        <taxon>Eukaryota</taxon>
        <taxon>Sar</taxon>
        <taxon>Alveolata</taxon>
        <taxon>Apicomplexa</taxon>
        <taxon>Aconoidasida</taxon>
        <taxon>Haemosporida</taxon>
        <taxon>Plasmodiidae</taxon>
        <taxon>Plasmodium</taxon>
        <taxon>Plasmodium (Plasmodium)</taxon>
    </lineage>
</organism>
<keyword evidence="4" id="KW-0648">Protein biosynthesis</keyword>
<evidence type="ECO:0000256" key="6">
    <source>
        <dbReference type="ARBA" id="ARBA00025162"/>
    </source>
</evidence>
<evidence type="ECO:0000313" key="12">
    <source>
        <dbReference type="Proteomes" id="UP000219799"/>
    </source>
</evidence>
<dbReference type="FunFam" id="2.40.30.10:FF:000008">
    <property type="entry name" value="Translation initiation factor IF-2"/>
    <property type="match status" value="1"/>
</dbReference>
<feature type="compositionally biased region" description="Basic and acidic residues" evidence="8">
    <location>
        <begin position="1284"/>
        <end position="1293"/>
    </location>
</feature>
<feature type="compositionally biased region" description="Polar residues" evidence="8">
    <location>
        <begin position="1255"/>
        <end position="1275"/>
    </location>
</feature>
<dbReference type="CDD" id="cd01887">
    <property type="entry name" value="IF2_eIF5B"/>
    <property type="match status" value="1"/>
</dbReference>
<dbReference type="Gene3D" id="2.40.50.140">
    <property type="entry name" value="Nucleic acid-binding proteins"/>
    <property type="match status" value="1"/>
</dbReference>
<dbReference type="Proteomes" id="UP000219799">
    <property type="component" value="Chromosome 10"/>
</dbReference>
<dbReference type="FunFam" id="3.40.50.300:FF:000019">
    <property type="entry name" value="Translation initiation factor IF-2"/>
    <property type="match status" value="1"/>
</dbReference>
<dbReference type="Pfam" id="PF00009">
    <property type="entry name" value="GTP_EFTU"/>
    <property type="match status" value="1"/>
</dbReference>
<dbReference type="Pfam" id="PF11987">
    <property type="entry name" value="IF-2"/>
    <property type="match status" value="1"/>
</dbReference>
<evidence type="ECO:0000259" key="10">
    <source>
        <dbReference type="PROSITE" id="PS51722"/>
    </source>
</evidence>
<dbReference type="PROSITE" id="PS51722">
    <property type="entry name" value="G_TR_2"/>
    <property type="match status" value="1"/>
</dbReference>
<evidence type="ECO:0000256" key="4">
    <source>
        <dbReference type="ARBA" id="ARBA00022917"/>
    </source>
</evidence>
<dbReference type="SUPFAM" id="SSF52156">
    <property type="entry name" value="Initiation factor IF2/eIF5b, domain 3"/>
    <property type="match status" value="1"/>
</dbReference>
<dbReference type="GO" id="GO:0003676">
    <property type="term" value="F:nucleic acid binding"/>
    <property type="evidence" value="ECO:0007669"/>
    <property type="project" value="InterPro"/>
</dbReference>
<dbReference type="GO" id="GO:0003924">
    <property type="term" value="F:GTPase activity"/>
    <property type="evidence" value="ECO:0007669"/>
    <property type="project" value="InterPro"/>
</dbReference>
<dbReference type="InterPro" id="IPR009000">
    <property type="entry name" value="Transl_B-barrel_sf"/>
</dbReference>
<dbReference type="InterPro" id="IPR027417">
    <property type="entry name" value="P-loop_NTPase"/>
</dbReference>
<feature type="region of interest" description="Disordered" evidence="8">
    <location>
        <begin position="1178"/>
        <end position="1293"/>
    </location>
</feature>
<feature type="compositionally biased region" description="Polar residues" evidence="8">
    <location>
        <begin position="315"/>
        <end position="327"/>
    </location>
</feature>
<dbReference type="InterPro" id="IPR000795">
    <property type="entry name" value="T_Tr_GTP-bd_dom"/>
</dbReference>
<dbReference type="PANTHER" id="PTHR43381">
    <property type="entry name" value="TRANSLATION INITIATION FACTOR IF-2-RELATED"/>
    <property type="match status" value="1"/>
</dbReference>
<evidence type="ECO:0000313" key="11">
    <source>
        <dbReference type="EMBL" id="SBT71710.1"/>
    </source>
</evidence>
<dbReference type="SUPFAM" id="SSF50249">
    <property type="entry name" value="Nucleic acid-binding proteins"/>
    <property type="match status" value="1"/>
</dbReference>
<comment type="function">
    <text evidence="6">One of the essential components for the initiation of protein synthesis. Protects formylmethionyl-tRNA from spontaneous hydrolysis and promotes its binding to the 30S ribosomal subunits. Also involved in the hydrolysis of GTP during the formation of the 70S ribosomal complex.</text>
</comment>
<reference evidence="11 12" key="1">
    <citation type="submission" date="2016-06" db="EMBL/GenBank/DDBJ databases">
        <authorList>
            <consortium name="Pathogen Informatics"/>
        </authorList>
    </citation>
    <scope>NUCLEOTIDE SEQUENCE [LARGE SCALE GENOMIC DNA]</scope>
    <source>
        <strain evidence="11">PmlGA01</strain>
    </source>
</reference>
<dbReference type="InterPro" id="IPR036925">
    <property type="entry name" value="TIF_IF2_dom3_sf"/>
</dbReference>
<keyword evidence="5" id="KW-0342">GTP-binding</keyword>
<feature type="compositionally biased region" description="Acidic residues" evidence="8">
    <location>
        <begin position="1190"/>
        <end position="1213"/>
    </location>
</feature>
<name>A0A1C3KDS3_PLAMA</name>
<feature type="domain" description="S1 motif" evidence="9">
    <location>
        <begin position="372"/>
        <end position="443"/>
    </location>
</feature>
<dbReference type="VEuPathDB" id="PlasmoDB:PmUG01_10028100"/>